<organism evidence="6 7">
    <name type="scientific">Lentilactobacillus diolivorans DSM 14421</name>
    <dbReference type="NCBI Taxonomy" id="1423739"/>
    <lineage>
        <taxon>Bacteria</taxon>
        <taxon>Bacillati</taxon>
        <taxon>Bacillota</taxon>
        <taxon>Bacilli</taxon>
        <taxon>Lactobacillales</taxon>
        <taxon>Lactobacillaceae</taxon>
        <taxon>Lentilactobacillus</taxon>
    </lineage>
</organism>
<dbReference type="Proteomes" id="UP000052013">
    <property type="component" value="Unassembled WGS sequence"/>
</dbReference>
<protein>
    <recommendedName>
        <fullName evidence="5">HTH merR-type domain-containing protein</fullName>
    </recommendedName>
</protein>
<dbReference type="SMART" id="SM00422">
    <property type="entry name" value="HTH_MERR"/>
    <property type="match status" value="1"/>
</dbReference>
<dbReference type="GO" id="GO:0003700">
    <property type="term" value="F:DNA-binding transcription factor activity"/>
    <property type="evidence" value="ECO:0007669"/>
    <property type="project" value="InterPro"/>
</dbReference>
<dbReference type="AlphaFoldDB" id="A0A0R1SHS9"/>
<dbReference type="InterPro" id="IPR009061">
    <property type="entry name" value="DNA-bd_dom_put_sf"/>
</dbReference>
<keyword evidence="3" id="KW-0238">DNA-binding</keyword>
<comment type="caution">
    <text evidence="6">The sequence shown here is derived from an EMBL/GenBank/DDBJ whole genome shotgun (WGS) entry which is preliminary data.</text>
</comment>
<dbReference type="PANTHER" id="PTHR30204:SF69">
    <property type="entry name" value="MERR-FAMILY TRANSCRIPTIONAL REGULATOR"/>
    <property type="match status" value="1"/>
</dbReference>
<keyword evidence="4" id="KW-0804">Transcription</keyword>
<dbReference type="InterPro" id="IPR000551">
    <property type="entry name" value="MerR-type_HTH_dom"/>
</dbReference>
<reference evidence="6 7" key="1">
    <citation type="journal article" date="2015" name="Genome Announc.">
        <title>Expanding the biotechnology potential of lactobacilli through comparative genomics of 213 strains and associated genera.</title>
        <authorList>
            <person name="Sun Z."/>
            <person name="Harris H.M."/>
            <person name="McCann A."/>
            <person name="Guo C."/>
            <person name="Argimon S."/>
            <person name="Zhang W."/>
            <person name="Yang X."/>
            <person name="Jeffery I.B."/>
            <person name="Cooney J.C."/>
            <person name="Kagawa T.F."/>
            <person name="Liu W."/>
            <person name="Song Y."/>
            <person name="Salvetti E."/>
            <person name="Wrobel A."/>
            <person name="Rasinkangas P."/>
            <person name="Parkhill J."/>
            <person name="Rea M.C."/>
            <person name="O'Sullivan O."/>
            <person name="Ritari J."/>
            <person name="Douillard F.P."/>
            <person name="Paul Ross R."/>
            <person name="Yang R."/>
            <person name="Briner A.E."/>
            <person name="Felis G.E."/>
            <person name="de Vos W.M."/>
            <person name="Barrangou R."/>
            <person name="Klaenhammer T.R."/>
            <person name="Caufield P.W."/>
            <person name="Cui Y."/>
            <person name="Zhang H."/>
            <person name="O'Toole P.W."/>
        </authorList>
    </citation>
    <scope>NUCLEOTIDE SEQUENCE [LARGE SCALE GENOMIC DNA]</scope>
    <source>
        <strain evidence="6 7">DSM 14421</strain>
    </source>
</reference>
<dbReference type="PANTHER" id="PTHR30204">
    <property type="entry name" value="REDOX-CYCLING DRUG-SENSING TRANSCRIPTIONAL ACTIVATOR SOXR"/>
    <property type="match status" value="1"/>
</dbReference>
<evidence type="ECO:0000313" key="6">
    <source>
        <dbReference type="EMBL" id="KRL69046.1"/>
    </source>
</evidence>
<dbReference type="SUPFAM" id="SSF46955">
    <property type="entry name" value="Putative DNA-binding domain"/>
    <property type="match status" value="1"/>
</dbReference>
<keyword evidence="2" id="KW-0805">Transcription regulation</keyword>
<dbReference type="GO" id="GO:0003677">
    <property type="term" value="F:DNA binding"/>
    <property type="evidence" value="ECO:0007669"/>
    <property type="project" value="UniProtKB-KW"/>
</dbReference>
<evidence type="ECO:0000256" key="3">
    <source>
        <dbReference type="ARBA" id="ARBA00023125"/>
    </source>
</evidence>
<dbReference type="InterPro" id="IPR047057">
    <property type="entry name" value="MerR_fam"/>
</dbReference>
<dbReference type="CDD" id="cd00592">
    <property type="entry name" value="HTH_MerR-like"/>
    <property type="match status" value="1"/>
</dbReference>
<feature type="domain" description="HTH merR-type" evidence="5">
    <location>
        <begin position="1"/>
        <end position="69"/>
    </location>
</feature>
<dbReference type="Gene3D" id="1.10.1660.10">
    <property type="match status" value="1"/>
</dbReference>
<evidence type="ECO:0000259" key="5">
    <source>
        <dbReference type="PROSITE" id="PS50937"/>
    </source>
</evidence>
<dbReference type="Pfam" id="PF13411">
    <property type="entry name" value="MerR_1"/>
    <property type="match status" value="1"/>
</dbReference>
<dbReference type="PATRIC" id="fig|1423739.3.peg.2355"/>
<proteinExistence type="predicted"/>
<evidence type="ECO:0000313" key="7">
    <source>
        <dbReference type="Proteomes" id="UP000052013"/>
    </source>
</evidence>
<dbReference type="STRING" id="1423739.FC85_GL002265"/>
<accession>A0A0R1SHS9</accession>
<evidence type="ECO:0000256" key="4">
    <source>
        <dbReference type="ARBA" id="ARBA00023163"/>
    </source>
</evidence>
<evidence type="ECO:0000256" key="1">
    <source>
        <dbReference type="ARBA" id="ARBA00022491"/>
    </source>
</evidence>
<sequence>MMNIQECAKQTGCSKDTLRYYDQHHIVSPKRNSNQYRDYSNSDIRLINTIQNLKLAGLKLVEIKMIINLMNSPISESCKESTLSFLQEKRQLFQAKAQFYQSLDLIAQDIETSARQQAFANVPHLIQKISLIGNQLRLEATPK</sequence>
<dbReference type="RefSeq" id="WP_057863902.1">
    <property type="nucleotide sequence ID" value="NZ_AZEY01000020.1"/>
</dbReference>
<dbReference type="PROSITE" id="PS50937">
    <property type="entry name" value="HTH_MERR_2"/>
    <property type="match status" value="1"/>
</dbReference>
<keyword evidence="1" id="KW-0678">Repressor</keyword>
<gene>
    <name evidence="6" type="ORF">FC85_GL002265</name>
</gene>
<dbReference type="EMBL" id="AZEY01000020">
    <property type="protein sequence ID" value="KRL69046.1"/>
    <property type="molecule type" value="Genomic_DNA"/>
</dbReference>
<evidence type="ECO:0000256" key="2">
    <source>
        <dbReference type="ARBA" id="ARBA00023015"/>
    </source>
</evidence>
<name>A0A0R1SHS9_9LACO</name>